<name>A0A2U2BST6_9PROT</name>
<dbReference type="CDD" id="cd03042">
    <property type="entry name" value="GST_N_Zeta"/>
    <property type="match status" value="1"/>
</dbReference>
<dbReference type="EMBL" id="QEXV01000004">
    <property type="protein sequence ID" value="PWE17075.1"/>
    <property type="molecule type" value="Genomic_DNA"/>
</dbReference>
<reference evidence="5" key="1">
    <citation type="submission" date="2018-05" db="EMBL/GenBank/DDBJ databases">
        <authorList>
            <person name="Liu B.-T."/>
        </authorList>
    </citation>
    <scope>NUCLEOTIDE SEQUENCE [LARGE SCALE GENOMIC DNA]</scope>
    <source>
        <strain evidence="5">WD6-1</strain>
    </source>
</reference>
<dbReference type="GO" id="GO:0006559">
    <property type="term" value="P:L-phenylalanine catabolic process"/>
    <property type="evidence" value="ECO:0007669"/>
    <property type="project" value="TreeGrafter"/>
</dbReference>
<evidence type="ECO:0000256" key="1">
    <source>
        <dbReference type="ARBA" id="ARBA00010007"/>
    </source>
</evidence>
<dbReference type="InterPro" id="IPR040079">
    <property type="entry name" value="Glutathione_S-Trfase"/>
</dbReference>
<protein>
    <submittedName>
        <fullName evidence="4">Maleylacetoacetate isomerase</fullName>
    </submittedName>
</protein>
<dbReference type="CDD" id="cd03191">
    <property type="entry name" value="GST_C_Zeta"/>
    <property type="match status" value="1"/>
</dbReference>
<dbReference type="PROSITE" id="PS50405">
    <property type="entry name" value="GST_CTER"/>
    <property type="match status" value="1"/>
</dbReference>
<dbReference type="InterPro" id="IPR034333">
    <property type="entry name" value="GST_Zeta_N"/>
</dbReference>
<dbReference type="InterPro" id="IPR034330">
    <property type="entry name" value="GST_Zeta_C"/>
</dbReference>
<organism evidence="4 5">
    <name type="scientific">Marinicauda salina</name>
    <dbReference type="NCBI Taxonomy" id="2135793"/>
    <lineage>
        <taxon>Bacteria</taxon>
        <taxon>Pseudomonadati</taxon>
        <taxon>Pseudomonadota</taxon>
        <taxon>Alphaproteobacteria</taxon>
        <taxon>Maricaulales</taxon>
        <taxon>Maricaulaceae</taxon>
        <taxon>Marinicauda</taxon>
    </lineage>
</organism>
<dbReference type="Proteomes" id="UP000245168">
    <property type="component" value="Unassembled WGS sequence"/>
</dbReference>
<dbReference type="SUPFAM" id="SSF47616">
    <property type="entry name" value="GST C-terminal domain-like"/>
    <property type="match status" value="1"/>
</dbReference>
<dbReference type="PANTHER" id="PTHR42673">
    <property type="entry name" value="MALEYLACETOACETATE ISOMERASE"/>
    <property type="match status" value="1"/>
</dbReference>
<comment type="caution">
    <text evidence="4">The sequence shown here is derived from an EMBL/GenBank/DDBJ whole genome shotgun (WGS) entry which is preliminary data.</text>
</comment>
<evidence type="ECO:0000313" key="4">
    <source>
        <dbReference type="EMBL" id="PWE17075.1"/>
    </source>
</evidence>
<dbReference type="GO" id="GO:0016034">
    <property type="term" value="F:maleylacetoacetate isomerase activity"/>
    <property type="evidence" value="ECO:0007669"/>
    <property type="project" value="TreeGrafter"/>
</dbReference>
<dbReference type="OrthoDB" id="509852at2"/>
<dbReference type="PROSITE" id="PS50404">
    <property type="entry name" value="GST_NTER"/>
    <property type="match status" value="1"/>
</dbReference>
<dbReference type="SFLD" id="SFLDG00358">
    <property type="entry name" value="Main_(cytGST)"/>
    <property type="match status" value="1"/>
</dbReference>
<dbReference type="InterPro" id="IPR005955">
    <property type="entry name" value="GST_Zeta"/>
</dbReference>
<dbReference type="RefSeq" id="WP_109253299.1">
    <property type="nucleotide sequence ID" value="NZ_QEXV01000004.1"/>
</dbReference>
<dbReference type="NCBIfam" id="TIGR01262">
    <property type="entry name" value="maiA"/>
    <property type="match status" value="1"/>
</dbReference>
<dbReference type="InterPro" id="IPR010987">
    <property type="entry name" value="Glutathione-S-Trfase_C-like"/>
</dbReference>
<sequence length="217" mass="23817">MKPVLHGYFRSGTTYRVRLALNWKGVAYDYVPVNLVEGEQSGDAYKARNPQGLVPALEYGGAVLTQSPAILEWIEETWPDRPLLPADPIERSRVRAFAAAIGCDIHPLQNLRVLKKVRADYGVDQDGALAWARHWIETGFAALERLAAAGDGKRGFLFGDGPTMAEIYLLPQMYNARRFGVDLDAYPRLVAADAAASALPEFEKAHPSNQPDAPAEA</sequence>
<evidence type="ECO:0000313" key="5">
    <source>
        <dbReference type="Proteomes" id="UP000245168"/>
    </source>
</evidence>
<dbReference type="PANTHER" id="PTHR42673:SF4">
    <property type="entry name" value="MALEYLACETOACETATE ISOMERASE"/>
    <property type="match status" value="1"/>
</dbReference>
<feature type="domain" description="GST C-terminal" evidence="3">
    <location>
        <begin position="87"/>
        <end position="215"/>
    </location>
</feature>
<dbReference type="Gene3D" id="3.40.30.10">
    <property type="entry name" value="Glutaredoxin"/>
    <property type="match status" value="1"/>
</dbReference>
<dbReference type="FunFam" id="1.20.1050.10:FF:000010">
    <property type="entry name" value="Maleylacetoacetate isomerase isoform 1"/>
    <property type="match status" value="1"/>
</dbReference>
<gene>
    <name evidence="4" type="primary">maiA</name>
    <name evidence="4" type="ORF">DDZ18_10260</name>
</gene>
<evidence type="ECO:0000259" key="2">
    <source>
        <dbReference type="PROSITE" id="PS50404"/>
    </source>
</evidence>
<comment type="similarity">
    <text evidence="1">Belongs to the GST superfamily. Zeta family.</text>
</comment>
<feature type="domain" description="GST N-terminal" evidence="2">
    <location>
        <begin position="1"/>
        <end position="82"/>
    </location>
</feature>
<dbReference type="InterPro" id="IPR036282">
    <property type="entry name" value="Glutathione-S-Trfase_C_sf"/>
</dbReference>
<evidence type="ECO:0000259" key="3">
    <source>
        <dbReference type="PROSITE" id="PS50405"/>
    </source>
</evidence>
<dbReference type="Gene3D" id="1.20.1050.10">
    <property type="match status" value="1"/>
</dbReference>
<dbReference type="SUPFAM" id="SSF52833">
    <property type="entry name" value="Thioredoxin-like"/>
    <property type="match status" value="1"/>
</dbReference>
<dbReference type="Pfam" id="PF13409">
    <property type="entry name" value="GST_N_2"/>
    <property type="match status" value="1"/>
</dbReference>
<keyword evidence="4" id="KW-0413">Isomerase</keyword>
<accession>A0A2U2BST6</accession>
<dbReference type="GO" id="GO:0006749">
    <property type="term" value="P:glutathione metabolic process"/>
    <property type="evidence" value="ECO:0007669"/>
    <property type="project" value="TreeGrafter"/>
</dbReference>
<dbReference type="GO" id="GO:0005737">
    <property type="term" value="C:cytoplasm"/>
    <property type="evidence" value="ECO:0007669"/>
    <property type="project" value="InterPro"/>
</dbReference>
<dbReference type="AlphaFoldDB" id="A0A2U2BST6"/>
<dbReference type="GO" id="GO:0004364">
    <property type="term" value="F:glutathione transferase activity"/>
    <property type="evidence" value="ECO:0007669"/>
    <property type="project" value="TreeGrafter"/>
</dbReference>
<dbReference type="InterPro" id="IPR004045">
    <property type="entry name" value="Glutathione_S-Trfase_N"/>
</dbReference>
<dbReference type="SFLD" id="SFLDS00019">
    <property type="entry name" value="Glutathione_Transferase_(cytos"/>
    <property type="match status" value="1"/>
</dbReference>
<proteinExistence type="inferred from homology"/>
<dbReference type="Pfam" id="PF13410">
    <property type="entry name" value="GST_C_2"/>
    <property type="match status" value="1"/>
</dbReference>
<keyword evidence="5" id="KW-1185">Reference proteome</keyword>
<dbReference type="InterPro" id="IPR036249">
    <property type="entry name" value="Thioredoxin-like_sf"/>
</dbReference>